<accession>A0A248JY60</accession>
<dbReference type="Proteomes" id="UP000197153">
    <property type="component" value="Chromosome 2"/>
</dbReference>
<proteinExistence type="predicted"/>
<keyword evidence="2" id="KW-1185">Reference proteome</keyword>
<organism evidence="1 2">
    <name type="scientific">Nitrospirillum viridazoti CBAmc</name>
    <dbReference type="NCBI Taxonomy" id="1441467"/>
    <lineage>
        <taxon>Bacteria</taxon>
        <taxon>Pseudomonadati</taxon>
        <taxon>Pseudomonadota</taxon>
        <taxon>Alphaproteobacteria</taxon>
        <taxon>Rhodospirillales</taxon>
        <taxon>Azospirillaceae</taxon>
        <taxon>Nitrospirillum</taxon>
        <taxon>Nitrospirillum viridazoti</taxon>
    </lineage>
</organism>
<dbReference type="InterPro" id="IPR004155">
    <property type="entry name" value="PBS_lyase_HEAT"/>
</dbReference>
<dbReference type="AlphaFoldDB" id="A0A248JY60"/>
<name>A0A248JY60_9PROT</name>
<dbReference type="Pfam" id="PF13646">
    <property type="entry name" value="HEAT_2"/>
    <property type="match status" value="1"/>
</dbReference>
<reference evidence="1 2" key="1">
    <citation type="submission" date="2017-06" db="EMBL/GenBank/DDBJ databases">
        <title>Complete genome sequence of Nitrospirillum amazonense strain CBAmC, an endophytic nitrogen-fixing and plant growth-promoting bacterium, isolated from sugarcane.</title>
        <authorList>
            <person name="Schwab S."/>
            <person name="dos Santos Teixeira K.R."/>
            <person name="Simoes Araujo J.L."/>
            <person name="Soares Vidal M."/>
            <person name="Borges de Freitas H.R."/>
            <person name="Rivello Crivelaro A.L."/>
            <person name="Bueno de Camargo Nunes A."/>
            <person name="dos Santos C.M."/>
            <person name="Palmeira da Silva Rosa D."/>
            <person name="da Silva Padilha D."/>
            <person name="da Silva E."/>
            <person name="Araujo Terra L."/>
            <person name="Soares Mendes V."/>
            <person name="Farinelli L."/>
            <person name="Magalhaes Cruz L."/>
            <person name="Baldani J.I."/>
        </authorList>
    </citation>
    <scope>NUCLEOTIDE SEQUENCE [LARGE SCALE GENOMIC DNA]</scope>
    <source>
        <strain evidence="1 2">CBAmC</strain>
    </source>
</reference>
<dbReference type="PANTHER" id="PTHR12697:SF5">
    <property type="entry name" value="DEOXYHYPUSINE HYDROXYLASE"/>
    <property type="match status" value="1"/>
</dbReference>
<dbReference type="GO" id="GO:0016491">
    <property type="term" value="F:oxidoreductase activity"/>
    <property type="evidence" value="ECO:0007669"/>
    <property type="project" value="TreeGrafter"/>
</dbReference>
<dbReference type="InterPro" id="IPR016024">
    <property type="entry name" value="ARM-type_fold"/>
</dbReference>
<dbReference type="KEGG" id="nao:Y958_21900"/>
<sequence>MPSTPLETSQSDLPCLDSLIGAAVAEMRRDDDRTPALLALQGMGTPAGLARILDLSRSPEPIRRRLAAVVLGHMHGPGQRGDERAFPEPACDALLRLLEDEDAGVMVEAIFALGHLGNRRCDPALAARRHHEDSHVRYAVAFALCGSTTPVAVEALLALMEDAYDQVRDWATTGIGQSTELDGPEIRAALLRRVDDEDVFTQVEAMHGLARRRDARVLPPLIRALSREHLMPHLFVDAAVAYLGLEEDADLTEADLMTRLRALLEGGMP</sequence>
<gene>
    <name evidence="1" type="ORF">Y958_21900</name>
</gene>
<dbReference type="EMBL" id="CP022111">
    <property type="protein sequence ID" value="ASG23456.1"/>
    <property type="molecule type" value="Genomic_DNA"/>
</dbReference>
<protein>
    <recommendedName>
        <fullName evidence="3">PBS lyase</fullName>
    </recommendedName>
</protein>
<dbReference type="SUPFAM" id="SSF48371">
    <property type="entry name" value="ARM repeat"/>
    <property type="match status" value="1"/>
</dbReference>
<dbReference type="Gene3D" id="1.25.10.10">
    <property type="entry name" value="Leucine-rich Repeat Variant"/>
    <property type="match status" value="1"/>
</dbReference>
<evidence type="ECO:0000313" key="1">
    <source>
        <dbReference type="EMBL" id="ASG23456.1"/>
    </source>
</evidence>
<evidence type="ECO:0008006" key="3">
    <source>
        <dbReference type="Google" id="ProtNLM"/>
    </source>
</evidence>
<dbReference type="SMART" id="SM00567">
    <property type="entry name" value="EZ_HEAT"/>
    <property type="match status" value="4"/>
</dbReference>
<dbReference type="PANTHER" id="PTHR12697">
    <property type="entry name" value="PBS LYASE HEAT-LIKE PROTEIN"/>
    <property type="match status" value="1"/>
</dbReference>
<dbReference type="RefSeq" id="WP_088873951.1">
    <property type="nucleotide sequence ID" value="NZ_CP022111.1"/>
</dbReference>
<dbReference type="InterPro" id="IPR011989">
    <property type="entry name" value="ARM-like"/>
</dbReference>
<evidence type="ECO:0000313" key="2">
    <source>
        <dbReference type="Proteomes" id="UP000197153"/>
    </source>
</evidence>